<dbReference type="InterPro" id="IPR050942">
    <property type="entry name" value="F-box_BR-signaling"/>
</dbReference>
<dbReference type="AlphaFoldDB" id="A0A9N7NFN3"/>
<dbReference type="Proteomes" id="UP001153555">
    <property type="component" value="Unassembled WGS sequence"/>
</dbReference>
<name>A0A9N7NFN3_STRHE</name>
<evidence type="ECO:0000313" key="3">
    <source>
        <dbReference type="Proteomes" id="UP001153555"/>
    </source>
</evidence>
<dbReference type="InterPro" id="IPR005174">
    <property type="entry name" value="KIB1-4_b-propeller"/>
</dbReference>
<protein>
    <recommendedName>
        <fullName evidence="1">KIB1-4 beta-propeller domain-containing protein</fullName>
    </recommendedName>
</protein>
<proteinExistence type="predicted"/>
<keyword evidence="3" id="KW-1185">Reference proteome</keyword>
<accession>A0A9N7NFN3</accession>
<dbReference type="EMBL" id="CACSLK010027840">
    <property type="protein sequence ID" value="CAA0833411.1"/>
    <property type="molecule type" value="Genomic_DNA"/>
</dbReference>
<evidence type="ECO:0000259" key="1">
    <source>
        <dbReference type="Pfam" id="PF03478"/>
    </source>
</evidence>
<dbReference type="PANTHER" id="PTHR44259:SF37">
    <property type="entry name" value="DUF1618 DOMAIN-CONTAINING PROTEIN"/>
    <property type="match status" value="1"/>
</dbReference>
<organism evidence="2 3">
    <name type="scientific">Striga hermonthica</name>
    <name type="common">Purple witchweed</name>
    <name type="synonym">Buchnera hermonthica</name>
    <dbReference type="NCBI Taxonomy" id="68872"/>
    <lineage>
        <taxon>Eukaryota</taxon>
        <taxon>Viridiplantae</taxon>
        <taxon>Streptophyta</taxon>
        <taxon>Embryophyta</taxon>
        <taxon>Tracheophyta</taxon>
        <taxon>Spermatophyta</taxon>
        <taxon>Magnoliopsida</taxon>
        <taxon>eudicotyledons</taxon>
        <taxon>Gunneridae</taxon>
        <taxon>Pentapetalae</taxon>
        <taxon>asterids</taxon>
        <taxon>lamiids</taxon>
        <taxon>Lamiales</taxon>
        <taxon>Orobanchaceae</taxon>
        <taxon>Buchnereae</taxon>
        <taxon>Striga</taxon>
    </lineage>
</organism>
<sequence length="368" mass="41153">MVALSKLSSAFRLLTWSLRPSNPNLSRGVRSMSAAAAAAPSRPGTSLDRVLSFDGRTSPYNKLETTVVVGSSHGWLALFNQTNSDLFLSNPLTGRHVKRPPVPVIDGCAWVNKVIISDEDPEHEDCRAMMIHDIADILAFCCPGGASWTRIGTHTCPPPNRVRNYEDVVYSNSENLFFCLTAIDCDDLEAWDLTDPTSPRLVWWNHKDLLGPENYIAWLHDVEKIRLSETGIWTRALRYLVYAEHLRQLFLVTRHLVEQMALDGLSVEDFERDNEYPYKTVAFDVHKIDREEGGGGKLSYVDGSLSGLTMFVGHNHSFAVMPNNGLQPDSIYFTEDPVFSAGNSNFDEEEEEKMYGGTISAFMIMLGA</sequence>
<comment type="caution">
    <text evidence="2">The sequence shown here is derived from an EMBL/GenBank/DDBJ whole genome shotgun (WGS) entry which is preliminary data.</text>
</comment>
<gene>
    <name evidence="2" type="ORF">SHERM_28672</name>
</gene>
<dbReference type="PANTHER" id="PTHR44259">
    <property type="entry name" value="OS07G0183000 PROTEIN-RELATED"/>
    <property type="match status" value="1"/>
</dbReference>
<feature type="domain" description="KIB1-4 beta-propeller" evidence="1">
    <location>
        <begin position="62"/>
        <end position="344"/>
    </location>
</feature>
<dbReference type="OrthoDB" id="900104at2759"/>
<dbReference type="Pfam" id="PF03478">
    <property type="entry name" value="Beta-prop_KIB1-4"/>
    <property type="match status" value="1"/>
</dbReference>
<reference evidence="2" key="1">
    <citation type="submission" date="2019-12" db="EMBL/GenBank/DDBJ databases">
        <authorList>
            <person name="Scholes J."/>
        </authorList>
    </citation>
    <scope>NUCLEOTIDE SEQUENCE</scope>
</reference>
<evidence type="ECO:0000313" key="2">
    <source>
        <dbReference type="EMBL" id="CAA0833411.1"/>
    </source>
</evidence>